<dbReference type="eggNOG" id="ENOG50339FD">
    <property type="taxonomic scope" value="Bacteria"/>
</dbReference>
<protein>
    <submittedName>
        <fullName evidence="2">Uncharacterized protein</fullName>
    </submittedName>
</protein>
<reference evidence="2 3" key="1">
    <citation type="submission" date="2015-02" db="EMBL/GenBank/DDBJ databases">
        <title>Genome sequene of Rhodovulum sulfidophilum DSM 2351.</title>
        <authorList>
            <person name="Nagao N."/>
        </authorList>
    </citation>
    <scope>NUCLEOTIDE SEQUENCE [LARGE SCALE GENOMIC DNA]</scope>
    <source>
        <strain evidence="2 3">DSM 2351</strain>
    </source>
</reference>
<dbReference type="EMBL" id="AP014800">
    <property type="protein sequence ID" value="BAQ67851.1"/>
    <property type="molecule type" value="Genomic_DNA"/>
</dbReference>
<feature type="region of interest" description="Disordered" evidence="1">
    <location>
        <begin position="1"/>
        <end position="27"/>
    </location>
</feature>
<dbReference type="Proteomes" id="UP000064912">
    <property type="component" value="Chromosome"/>
</dbReference>
<evidence type="ECO:0000313" key="2">
    <source>
        <dbReference type="EMBL" id="BAQ67851.1"/>
    </source>
</evidence>
<organism evidence="2 3">
    <name type="scientific">Rhodovulum sulfidophilum</name>
    <name type="common">Rhodobacter sulfidophilus</name>
    <dbReference type="NCBI Taxonomy" id="35806"/>
    <lineage>
        <taxon>Bacteria</taxon>
        <taxon>Pseudomonadati</taxon>
        <taxon>Pseudomonadota</taxon>
        <taxon>Alphaproteobacteria</taxon>
        <taxon>Rhodobacterales</taxon>
        <taxon>Paracoccaceae</taxon>
        <taxon>Rhodovulum</taxon>
    </lineage>
</organism>
<dbReference type="KEGG" id="rsu:NHU_00682"/>
<evidence type="ECO:0000313" key="3">
    <source>
        <dbReference type="Proteomes" id="UP000064912"/>
    </source>
</evidence>
<gene>
    <name evidence="2" type="ORF">NHU_00682</name>
</gene>
<accession>A0A0D6AYM2</accession>
<feature type="compositionally biased region" description="Polar residues" evidence="1">
    <location>
        <begin position="13"/>
        <end position="26"/>
    </location>
</feature>
<evidence type="ECO:0000256" key="1">
    <source>
        <dbReference type="SAM" id="MobiDB-lite"/>
    </source>
</evidence>
<name>A0A0D6AYM2_RHOSU</name>
<sequence length="130" mass="14475">MLTATPRAHSAHRTLSASGPSISNPNPFARINHTGAVMQKSFQKFRDPQERERKWFASLLWRSFPEATSEAQLADLVAEALNTAHRPVNPRTVRNWLRSENAPGLHYVVAVLALAGAETVFELFDPEQTA</sequence>
<dbReference type="PATRIC" id="fig|35806.4.peg.699"/>
<dbReference type="AlphaFoldDB" id="A0A0D6AYM2"/>
<proteinExistence type="predicted"/>